<keyword evidence="1" id="KW-0472">Membrane</keyword>
<reference evidence="2" key="1">
    <citation type="journal article" date="2020" name="Nature">
        <title>Giant virus diversity and host interactions through global metagenomics.</title>
        <authorList>
            <person name="Schulz F."/>
            <person name="Roux S."/>
            <person name="Paez-Espino D."/>
            <person name="Jungbluth S."/>
            <person name="Walsh D.A."/>
            <person name="Denef V.J."/>
            <person name="McMahon K.D."/>
            <person name="Konstantinidis K.T."/>
            <person name="Eloe-Fadrosh E.A."/>
            <person name="Kyrpides N.C."/>
            <person name="Woyke T."/>
        </authorList>
    </citation>
    <scope>NUCLEOTIDE SEQUENCE</scope>
    <source>
        <strain evidence="2">GVMAG-M-3300009161-52</strain>
    </source>
</reference>
<sequence length="146" mass="16234">MVLQNWILPLLIGIVAAYLLMSILYNNSPQLRQSFSDLGALIQLQTSRPAYYVDFVPENQSVYNSVVGTGGEGYKRPQYINSDYLGYLPNPYISPSGTGMPPNVAFVNDCSSGYMLNPYLRPQPQTPSGKMNHQINSNVMLNSNSY</sequence>
<evidence type="ECO:0000313" key="2">
    <source>
        <dbReference type="EMBL" id="QHT33970.1"/>
    </source>
</evidence>
<keyword evidence="1" id="KW-1133">Transmembrane helix</keyword>
<accession>A0A6C0F0P1</accession>
<dbReference type="AlphaFoldDB" id="A0A6C0F0P1"/>
<protein>
    <submittedName>
        <fullName evidence="2">Uncharacterized protein</fullName>
    </submittedName>
</protein>
<proteinExistence type="predicted"/>
<keyword evidence="1" id="KW-0812">Transmembrane</keyword>
<name>A0A6C0F0P1_9ZZZZ</name>
<organism evidence="2">
    <name type="scientific">viral metagenome</name>
    <dbReference type="NCBI Taxonomy" id="1070528"/>
    <lineage>
        <taxon>unclassified sequences</taxon>
        <taxon>metagenomes</taxon>
        <taxon>organismal metagenomes</taxon>
    </lineage>
</organism>
<feature type="transmembrane region" description="Helical" evidence="1">
    <location>
        <begin position="6"/>
        <end position="25"/>
    </location>
</feature>
<evidence type="ECO:0000256" key="1">
    <source>
        <dbReference type="SAM" id="Phobius"/>
    </source>
</evidence>
<dbReference type="EMBL" id="MN738981">
    <property type="protein sequence ID" value="QHT33970.1"/>
    <property type="molecule type" value="Genomic_DNA"/>
</dbReference>